<sequence>MNRVLILYPKLFNCYSKFFRKVNKIISHLGDVTLVFPNDPNNFIANFIGQNQSAIGSDELPEWSESNITHAIIFDDGEEFPKELERIKSTETPCRFIKINITRVINIKNEDTYKFIKSSSNYEYIGRKSYWGNPHSMYEEGDDREEVIRKYKYDFDYEKFPNKKKSEVFKLAGKRLGCFCKPLPCHGDVLADFLNSWDDGK</sequence>
<proteinExistence type="predicted"/>
<feature type="domain" description="DUF4326" evidence="1">
    <location>
        <begin position="118"/>
        <end position="191"/>
    </location>
</feature>
<dbReference type="Pfam" id="PF14216">
    <property type="entry name" value="DUF4326"/>
    <property type="match status" value="1"/>
</dbReference>
<evidence type="ECO:0000259" key="2">
    <source>
        <dbReference type="Pfam" id="PF22565"/>
    </source>
</evidence>
<protein>
    <submittedName>
        <fullName evidence="3">DUF4326 domain-containing protein</fullName>
    </submittedName>
</protein>
<evidence type="ECO:0000313" key="4">
    <source>
        <dbReference type="Proteomes" id="UP001209854"/>
    </source>
</evidence>
<evidence type="ECO:0000313" key="3">
    <source>
        <dbReference type="EMBL" id="MCW7552760.1"/>
    </source>
</evidence>
<reference evidence="3 4" key="1">
    <citation type="submission" date="2022-10" db="EMBL/GenBank/DDBJ databases">
        <title>High-quality genome sequences of two octocoral-associated bacteria, Endozoicomonas euniceicola EF212 and Endozoicomonas gorgoniicola PS125.</title>
        <authorList>
            <person name="Chiou Y.-J."/>
            <person name="Chen Y.-H."/>
        </authorList>
    </citation>
    <scope>NUCLEOTIDE SEQUENCE [LARGE SCALE GENOMIC DNA]</scope>
    <source>
        <strain evidence="3 4">PS125</strain>
    </source>
</reference>
<dbReference type="RefSeq" id="WP_262567683.1">
    <property type="nucleotide sequence ID" value="NZ_JAPFCC010000001.1"/>
</dbReference>
<dbReference type="InterPro" id="IPR054452">
    <property type="entry name" value="mSLOG_dom"/>
</dbReference>
<comment type="caution">
    <text evidence="3">The sequence shown here is derived from an EMBL/GenBank/DDBJ whole genome shotgun (WGS) entry which is preliminary data.</text>
</comment>
<dbReference type="EMBL" id="JAPFCC010000001">
    <property type="protein sequence ID" value="MCW7552760.1"/>
    <property type="molecule type" value="Genomic_DNA"/>
</dbReference>
<gene>
    <name evidence="3" type="ORF">NX722_08915</name>
</gene>
<dbReference type="Pfam" id="PF22565">
    <property type="entry name" value="mSLOG"/>
    <property type="match status" value="1"/>
</dbReference>
<keyword evidence="4" id="KW-1185">Reference proteome</keyword>
<organism evidence="3 4">
    <name type="scientific">Endozoicomonas gorgoniicola</name>
    <dbReference type="NCBI Taxonomy" id="1234144"/>
    <lineage>
        <taxon>Bacteria</taxon>
        <taxon>Pseudomonadati</taxon>
        <taxon>Pseudomonadota</taxon>
        <taxon>Gammaproteobacteria</taxon>
        <taxon>Oceanospirillales</taxon>
        <taxon>Endozoicomonadaceae</taxon>
        <taxon>Endozoicomonas</taxon>
    </lineage>
</organism>
<dbReference type="InterPro" id="IPR025475">
    <property type="entry name" value="DUF4326"/>
</dbReference>
<dbReference type="Proteomes" id="UP001209854">
    <property type="component" value="Unassembled WGS sequence"/>
</dbReference>
<feature type="domain" description="Minimal SLOG" evidence="2">
    <location>
        <begin position="1"/>
        <end position="105"/>
    </location>
</feature>
<evidence type="ECO:0000259" key="1">
    <source>
        <dbReference type="Pfam" id="PF14216"/>
    </source>
</evidence>
<name>A0ABT3MTS2_9GAMM</name>
<accession>A0ABT3MTS2</accession>